<dbReference type="GO" id="GO:0016787">
    <property type="term" value="F:hydrolase activity"/>
    <property type="evidence" value="ECO:0007669"/>
    <property type="project" value="UniProtKB-KW"/>
</dbReference>
<organism evidence="2 3">
    <name type="scientific">Blautia caecimuris</name>
    <dbReference type="NCBI Taxonomy" id="1796615"/>
    <lineage>
        <taxon>Bacteria</taxon>
        <taxon>Bacillati</taxon>
        <taxon>Bacillota</taxon>
        <taxon>Clostridia</taxon>
        <taxon>Lachnospirales</taxon>
        <taxon>Lachnospiraceae</taxon>
        <taxon>Blautia</taxon>
    </lineage>
</organism>
<dbReference type="PANTHER" id="PTHR43611:SF3">
    <property type="entry name" value="FLAVIN MONONUCLEOTIDE HYDROLASE 1, CHLOROPLATIC"/>
    <property type="match status" value="1"/>
</dbReference>
<feature type="transmembrane region" description="Helical" evidence="1">
    <location>
        <begin position="7"/>
        <end position="26"/>
    </location>
</feature>
<proteinExistence type="predicted"/>
<dbReference type="InterPro" id="IPR023198">
    <property type="entry name" value="PGP-like_dom2"/>
</dbReference>
<protein>
    <submittedName>
        <fullName evidence="2">Hydrolase of the HAD superfamily</fullName>
    </submittedName>
</protein>
<keyword evidence="3" id="KW-1185">Reference proteome</keyword>
<dbReference type="Proteomes" id="UP001549106">
    <property type="component" value="Unassembled WGS sequence"/>
</dbReference>
<keyword evidence="2" id="KW-0378">Hydrolase</keyword>
<dbReference type="Pfam" id="PF00702">
    <property type="entry name" value="Hydrolase"/>
    <property type="match status" value="1"/>
</dbReference>
<accession>A0ABV2LXC3</accession>
<dbReference type="SFLD" id="SFLDG01129">
    <property type="entry name" value="C1.5:_HAD__Beta-PGM__Phosphata"/>
    <property type="match status" value="1"/>
</dbReference>
<dbReference type="CDD" id="cd02603">
    <property type="entry name" value="HAD_sEH-N_like"/>
    <property type="match status" value="1"/>
</dbReference>
<dbReference type="PRINTS" id="PR00413">
    <property type="entry name" value="HADHALOGNASE"/>
</dbReference>
<dbReference type="InterPro" id="IPR006439">
    <property type="entry name" value="HAD-SF_hydro_IA"/>
</dbReference>
<dbReference type="Gene3D" id="3.40.50.1000">
    <property type="entry name" value="HAD superfamily/HAD-like"/>
    <property type="match status" value="1"/>
</dbReference>
<dbReference type="SUPFAM" id="SSF56784">
    <property type="entry name" value="HAD-like"/>
    <property type="match status" value="1"/>
</dbReference>
<keyword evidence="1" id="KW-1133">Transmembrane helix</keyword>
<comment type="caution">
    <text evidence="2">The sequence shown here is derived from an EMBL/GenBank/DDBJ whole genome shotgun (WGS) entry which is preliminary data.</text>
</comment>
<evidence type="ECO:0000313" key="3">
    <source>
        <dbReference type="Proteomes" id="UP001549106"/>
    </source>
</evidence>
<sequence length="271" mass="31952">MSKWKRGLALAGAVFLLVIFCLPMYFALTGTFSMGKFMASLAGALFAAVMAYAMWLMYRLLNRKRLEKDGRRIKNVIFDVGNVLVDYDWKTYLKDFHFPEEEEKKLAKEIFQSDIWNERDKGLYDEEEYIRRFIEKAPEYKKDIRRVLRETPKTIGTKDYAQAWVQYLKKRGYRLYILSNYSEYMLERTKAKMNFLKYMDGAVFSCDVKEVKPEPAIYKILLEDYGLKPEECVFIDDREENCRGARKLGMHAVRFHDFKQAAADLEALGVK</sequence>
<gene>
    <name evidence="2" type="ORF">ABID24_000071</name>
</gene>
<name>A0ABV2LXC3_9FIRM</name>
<dbReference type="NCBIfam" id="TIGR01509">
    <property type="entry name" value="HAD-SF-IA-v3"/>
    <property type="match status" value="1"/>
</dbReference>
<reference evidence="2 3" key="1">
    <citation type="submission" date="2024-06" db="EMBL/GenBank/DDBJ databases">
        <title>Genomic Encyclopedia of Type Strains, Phase IV (KMG-IV): sequencing the most valuable type-strain genomes for metagenomic binning, comparative biology and taxonomic classification.</title>
        <authorList>
            <person name="Goeker M."/>
        </authorList>
    </citation>
    <scope>NUCLEOTIDE SEQUENCE [LARGE SCALE GENOMIC DNA]</scope>
    <source>
        <strain evidence="2 3">DSM 29492</strain>
    </source>
</reference>
<keyword evidence="1" id="KW-0812">Transmembrane</keyword>
<dbReference type="EMBL" id="JBEPMJ010000001">
    <property type="protein sequence ID" value="MET3748855.1"/>
    <property type="molecule type" value="Genomic_DNA"/>
</dbReference>
<feature type="transmembrane region" description="Helical" evidence="1">
    <location>
        <begin position="38"/>
        <end position="58"/>
    </location>
</feature>
<dbReference type="NCBIfam" id="TIGR01549">
    <property type="entry name" value="HAD-SF-IA-v1"/>
    <property type="match status" value="1"/>
</dbReference>
<dbReference type="RefSeq" id="WP_257463678.1">
    <property type="nucleotide sequence ID" value="NZ_JANJZT010000001.1"/>
</dbReference>
<evidence type="ECO:0000256" key="1">
    <source>
        <dbReference type="SAM" id="Phobius"/>
    </source>
</evidence>
<dbReference type="Gene3D" id="1.10.150.240">
    <property type="entry name" value="Putative phosphatase, domain 2"/>
    <property type="match status" value="1"/>
</dbReference>
<dbReference type="InterPro" id="IPR036412">
    <property type="entry name" value="HAD-like_sf"/>
</dbReference>
<keyword evidence="1" id="KW-0472">Membrane</keyword>
<dbReference type="PANTHER" id="PTHR43611">
    <property type="entry name" value="ALPHA-D-GLUCOSE 1-PHOSPHATE PHOSPHATASE"/>
    <property type="match status" value="1"/>
</dbReference>
<dbReference type="SFLD" id="SFLDS00003">
    <property type="entry name" value="Haloacid_Dehalogenase"/>
    <property type="match status" value="1"/>
</dbReference>
<dbReference type="InterPro" id="IPR023214">
    <property type="entry name" value="HAD_sf"/>
</dbReference>
<evidence type="ECO:0000313" key="2">
    <source>
        <dbReference type="EMBL" id="MET3748855.1"/>
    </source>
</evidence>